<dbReference type="Pfam" id="PF07690">
    <property type="entry name" value="MFS_1"/>
    <property type="match status" value="1"/>
</dbReference>
<accession>A0A448PHW8</accession>
<dbReference type="InterPro" id="IPR020846">
    <property type="entry name" value="MFS_dom"/>
</dbReference>
<dbReference type="RefSeq" id="WP_126413174.1">
    <property type="nucleotide sequence ID" value="NZ_JASPER010000003.1"/>
</dbReference>
<evidence type="ECO:0000256" key="1">
    <source>
        <dbReference type="ARBA" id="ARBA00004651"/>
    </source>
</evidence>
<dbReference type="InterPro" id="IPR011701">
    <property type="entry name" value="MFS"/>
</dbReference>
<feature type="domain" description="Major facilitator superfamily (MFS) profile" evidence="5">
    <location>
        <begin position="24"/>
        <end position="462"/>
    </location>
</feature>
<name>A0A448PHW8_ACTVI</name>
<evidence type="ECO:0000256" key="2">
    <source>
        <dbReference type="ARBA" id="ARBA00022692"/>
    </source>
</evidence>
<dbReference type="GO" id="GO:0022857">
    <property type="term" value="F:transmembrane transporter activity"/>
    <property type="evidence" value="ECO:0007669"/>
    <property type="project" value="InterPro"/>
</dbReference>
<dbReference type="PANTHER" id="PTHR23501:SF154">
    <property type="entry name" value="MULTIDRUG-EFFLUX TRANSPORTER RV1634-RELATED"/>
    <property type="match status" value="1"/>
</dbReference>
<proteinExistence type="predicted"/>
<dbReference type="PROSITE" id="PS50850">
    <property type="entry name" value="MFS"/>
    <property type="match status" value="1"/>
</dbReference>
<dbReference type="AlphaFoldDB" id="A0A448PHW8"/>
<dbReference type="GO" id="GO:0005886">
    <property type="term" value="C:plasma membrane"/>
    <property type="evidence" value="ECO:0007669"/>
    <property type="project" value="UniProtKB-SubCell"/>
</dbReference>
<sequence length="462" mass="47377">MTAPARSSTSPSVGALLGSRAGRLALAVLVVELLAGMQVYLNQTVLPLLATEMGERGSYGLVTAAAQVPAFLTMPLGGAMLTRWRPARLMTALTALLVVGAVVGALAPNIEAYVLGEILRGLAAGALATATMGVMVAGLPDAWRRLCLAAGSGMWVLAALVGPVYASGISASWGWRWALVVYLPLLIAARAVMAGQVRDLSLDEDEGAGGDEPVPWLPAVAMATGVALIGALRASGPWFWPGVSGGTALVLWSCSRVLPKGTLRLAAGRRAGIATLLWVCAFFLTLDYLVAPSAHDVLGMSPTQTGWALTAGGIGWSATAIACGAHPAREPQNYRRRTALAAVFFGLGAAVMVATVLDRPEWWGWWGLPVGYGVASIGMGLTHLDTMNRIVTDPTEPDGITHAQAATAVTIAGAAGGAVLGTAATAFVAPTTAGVETARLWPSLVLLAGGLLLTPLLARRAA</sequence>
<keyword evidence="4" id="KW-0472">Membrane</keyword>
<dbReference type="Proteomes" id="UP000268658">
    <property type="component" value="Chromosome"/>
</dbReference>
<dbReference type="PANTHER" id="PTHR23501">
    <property type="entry name" value="MAJOR FACILITATOR SUPERFAMILY"/>
    <property type="match status" value="1"/>
</dbReference>
<dbReference type="InterPro" id="IPR036259">
    <property type="entry name" value="MFS_trans_sf"/>
</dbReference>
<organism evidence="6 7">
    <name type="scientific">Actinomyces viscosus</name>
    <dbReference type="NCBI Taxonomy" id="1656"/>
    <lineage>
        <taxon>Bacteria</taxon>
        <taxon>Bacillati</taxon>
        <taxon>Actinomycetota</taxon>
        <taxon>Actinomycetes</taxon>
        <taxon>Actinomycetales</taxon>
        <taxon>Actinomycetaceae</taxon>
        <taxon>Actinomyces</taxon>
    </lineage>
</organism>
<evidence type="ECO:0000256" key="3">
    <source>
        <dbReference type="ARBA" id="ARBA00022989"/>
    </source>
</evidence>
<gene>
    <name evidence="6" type="ORF">NCTC10951_00384</name>
</gene>
<protein>
    <submittedName>
        <fullName evidence="6">Arabinose efflux permease</fullName>
    </submittedName>
</protein>
<evidence type="ECO:0000256" key="4">
    <source>
        <dbReference type="ARBA" id="ARBA00023136"/>
    </source>
</evidence>
<keyword evidence="2" id="KW-0812">Transmembrane</keyword>
<evidence type="ECO:0000259" key="5">
    <source>
        <dbReference type="PROSITE" id="PS50850"/>
    </source>
</evidence>
<dbReference type="KEGG" id="avc:NCTC10951_00384"/>
<reference evidence="6 7" key="1">
    <citation type="submission" date="2018-12" db="EMBL/GenBank/DDBJ databases">
        <authorList>
            <consortium name="Pathogen Informatics"/>
        </authorList>
    </citation>
    <scope>NUCLEOTIDE SEQUENCE [LARGE SCALE GENOMIC DNA]</scope>
    <source>
        <strain evidence="6 7">NCTC10951</strain>
    </source>
</reference>
<keyword evidence="3" id="KW-1133">Transmembrane helix</keyword>
<dbReference type="SUPFAM" id="SSF103473">
    <property type="entry name" value="MFS general substrate transporter"/>
    <property type="match status" value="1"/>
</dbReference>
<dbReference type="OrthoDB" id="9778875at2"/>
<dbReference type="Gene3D" id="1.20.1250.20">
    <property type="entry name" value="MFS general substrate transporter like domains"/>
    <property type="match status" value="2"/>
</dbReference>
<evidence type="ECO:0000313" key="6">
    <source>
        <dbReference type="EMBL" id="VEI14518.1"/>
    </source>
</evidence>
<comment type="subcellular location">
    <subcellularLocation>
        <location evidence="1">Cell membrane</location>
        <topology evidence="1">Multi-pass membrane protein</topology>
    </subcellularLocation>
</comment>
<dbReference type="EMBL" id="LR134477">
    <property type="protein sequence ID" value="VEI14518.1"/>
    <property type="molecule type" value="Genomic_DNA"/>
</dbReference>
<evidence type="ECO:0000313" key="7">
    <source>
        <dbReference type="Proteomes" id="UP000268658"/>
    </source>
</evidence>